<dbReference type="InterPro" id="IPR013249">
    <property type="entry name" value="RNA_pol_sigma70_r4_t2"/>
</dbReference>
<evidence type="ECO:0000256" key="2">
    <source>
        <dbReference type="ARBA" id="ARBA00023015"/>
    </source>
</evidence>
<dbReference type="Gene3D" id="1.10.10.10">
    <property type="entry name" value="Winged helix-like DNA-binding domain superfamily/Winged helix DNA-binding domain"/>
    <property type="match status" value="1"/>
</dbReference>
<keyword evidence="7" id="KW-1185">Reference proteome</keyword>
<dbReference type="EMBL" id="JBHUPE010000007">
    <property type="protein sequence ID" value="MFD2905975.1"/>
    <property type="molecule type" value="Genomic_DNA"/>
</dbReference>
<dbReference type="InterPro" id="IPR013324">
    <property type="entry name" value="RNA_pol_sigma_r3/r4-like"/>
</dbReference>
<dbReference type="InterPro" id="IPR039425">
    <property type="entry name" value="RNA_pol_sigma-70-like"/>
</dbReference>
<evidence type="ECO:0000259" key="5">
    <source>
        <dbReference type="Pfam" id="PF08281"/>
    </source>
</evidence>
<evidence type="ECO:0000313" key="6">
    <source>
        <dbReference type="EMBL" id="MFD2905975.1"/>
    </source>
</evidence>
<dbReference type="PANTHER" id="PTHR43133:SF46">
    <property type="entry name" value="RNA POLYMERASE SIGMA-70 FACTOR ECF SUBFAMILY"/>
    <property type="match status" value="1"/>
</dbReference>
<evidence type="ECO:0000256" key="4">
    <source>
        <dbReference type="ARBA" id="ARBA00023163"/>
    </source>
</evidence>
<dbReference type="PANTHER" id="PTHR43133">
    <property type="entry name" value="RNA POLYMERASE ECF-TYPE SIGMA FACTO"/>
    <property type="match status" value="1"/>
</dbReference>
<dbReference type="Gene3D" id="1.10.1740.10">
    <property type="match status" value="1"/>
</dbReference>
<sequence>MKDKDNSTVDFRFSEGFELLYRRTADQLFHIIFRQIADKSITQGLVQNIYLKLWERRFELKLDLPVEHYLNRAAKLAALDYLKTSSRRKHHLQEILDQQVGVTQETEHAILFDDLKFQINGITDQLPPKCRTVFLLSREEGLNIREISKKLAIAEKTVEAHLTKALKTIRYYLEKKV</sequence>
<proteinExistence type="inferred from homology"/>
<organism evidence="6 7">
    <name type="scientific">Sphingobacterium anhuiense</name>
    <dbReference type="NCBI Taxonomy" id="493780"/>
    <lineage>
        <taxon>Bacteria</taxon>
        <taxon>Pseudomonadati</taxon>
        <taxon>Bacteroidota</taxon>
        <taxon>Sphingobacteriia</taxon>
        <taxon>Sphingobacteriales</taxon>
        <taxon>Sphingobacteriaceae</taxon>
        <taxon>Sphingobacterium</taxon>
    </lineage>
</organism>
<name>A0ABW5Z0P6_9SPHI</name>
<dbReference type="NCBIfam" id="TIGR02937">
    <property type="entry name" value="sigma70-ECF"/>
    <property type="match status" value="1"/>
</dbReference>
<dbReference type="Pfam" id="PF08281">
    <property type="entry name" value="Sigma70_r4_2"/>
    <property type="match status" value="1"/>
</dbReference>
<feature type="domain" description="RNA polymerase sigma factor 70 region 4 type 2" evidence="5">
    <location>
        <begin position="124"/>
        <end position="168"/>
    </location>
</feature>
<reference evidence="7" key="1">
    <citation type="journal article" date="2019" name="Int. J. Syst. Evol. Microbiol.">
        <title>The Global Catalogue of Microorganisms (GCM) 10K type strain sequencing project: providing services to taxonomists for standard genome sequencing and annotation.</title>
        <authorList>
            <consortium name="The Broad Institute Genomics Platform"/>
            <consortium name="The Broad Institute Genome Sequencing Center for Infectious Disease"/>
            <person name="Wu L."/>
            <person name="Ma J."/>
        </authorList>
    </citation>
    <scope>NUCLEOTIDE SEQUENCE [LARGE SCALE GENOMIC DNA]</scope>
    <source>
        <strain evidence="7">KCTC 22209</strain>
    </source>
</reference>
<dbReference type="InterPro" id="IPR014284">
    <property type="entry name" value="RNA_pol_sigma-70_dom"/>
</dbReference>
<dbReference type="Proteomes" id="UP001597509">
    <property type="component" value="Unassembled WGS sequence"/>
</dbReference>
<keyword evidence="3" id="KW-0731">Sigma factor</keyword>
<comment type="similarity">
    <text evidence="1">Belongs to the sigma-70 factor family. ECF subfamily.</text>
</comment>
<protein>
    <submittedName>
        <fullName evidence="6">Sigma-70 family RNA polymerase sigma factor</fullName>
    </submittedName>
</protein>
<dbReference type="SUPFAM" id="SSF88946">
    <property type="entry name" value="Sigma2 domain of RNA polymerase sigma factors"/>
    <property type="match status" value="1"/>
</dbReference>
<dbReference type="SUPFAM" id="SSF88659">
    <property type="entry name" value="Sigma3 and sigma4 domains of RNA polymerase sigma factors"/>
    <property type="match status" value="1"/>
</dbReference>
<keyword evidence="2" id="KW-0805">Transcription regulation</keyword>
<gene>
    <name evidence="6" type="ORF">ACFS6I_18745</name>
</gene>
<accession>A0ABW5Z0P6</accession>
<evidence type="ECO:0000256" key="3">
    <source>
        <dbReference type="ARBA" id="ARBA00023082"/>
    </source>
</evidence>
<dbReference type="RefSeq" id="WP_380922951.1">
    <property type="nucleotide sequence ID" value="NZ_JBHUPE010000007.1"/>
</dbReference>
<keyword evidence="4" id="KW-0804">Transcription</keyword>
<dbReference type="InterPro" id="IPR013325">
    <property type="entry name" value="RNA_pol_sigma_r2"/>
</dbReference>
<dbReference type="InterPro" id="IPR036388">
    <property type="entry name" value="WH-like_DNA-bd_sf"/>
</dbReference>
<evidence type="ECO:0000313" key="7">
    <source>
        <dbReference type="Proteomes" id="UP001597509"/>
    </source>
</evidence>
<comment type="caution">
    <text evidence="6">The sequence shown here is derived from an EMBL/GenBank/DDBJ whole genome shotgun (WGS) entry which is preliminary data.</text>
</comment>
<evidence type="ECO:0000256" key="1">
    <source>
        <dbReference type="ARBA" id="ARBA00010641"/>
    </source>
</evidence>